<evidence type="ECO:0000256" key="4">
    <source>
        <dbReference type="ARBA" id="ARBA00022870"/>
    </source>
</evidence>
<dbReference type="InterPro" id="IPR043506">
    <property type="entry name" value="E_protein_bCoV"/>
</dbReference>
<keyword evidence="1 7" id="KW-0812">Transmembrane</keyword>
<comment type="subcellular location">
    <subcellularLocation>
        <location evidence="7">Host Golgi apparatus membrane</location>
        <topology evidence="7">Single-pass type III membrane protein</topology>
    </subcellularLocation>
    <text evidence="7">The cytoplasmic tail functions as a Golgi complex-targeting signal.</text>
</comment>
<evidence type="ECO:0000256" key="3">
    <source>
        <dbReference type="ARBA" id="ARBA00022812"/>
    </source>
</evidence>
<proteinExistence type="inferred from homology"/>
<reference evidence="9" key="1">
    <citation type="journal article" date="2015" name="Virology">
        <title>Discovery, diversity and evolution of novel coronaviruses sampled from rodents in China.</title>
        <authorList>
            <person name="Wang W."/>
            <person name="Lin X.D."/>
            <person name="Guo W.P."/>
            <person name="Zhou R.H."/>
            <person name="Wang M.R."/>
            <person name="Wang C.Q."/>
            <person name="Ge S."/>
            <person name="Mei S.H."/>
            <person name="Li M.H."/>
            <person name="Shi M."/>
            <person name="Holmes E.C."/>
            <person name="Zhang Y.Z."/>
        </authorList>
    </citation>
    <scope>NUCLEOTIDE SEQUENCE</scope>
    <source>
        <strain evidence="9">Longquan-343</strain>
    </source>
</reference>
<dbReference type="GO" id="GO:0019031">
    <property type="term" value="C:viral envelope"/>
    <property type="evidence" value="ECO:0007669"/>
    <property type="project" value="UniProtKB-KW"/>
</dbReference>
<sequence>MVELSLTDTVWYVGQIILIVAICLLIIVIVVAALATFKLCIQLCGMCNTLVVSPSIYVYNRGRQFYKFYSDAKPPVLDLDDVFIQTL</sequence>
<comment type="function">
    <text evidence="7">Plays a central role in virus morphogenesis and assembly. Acts as a viroporin and self-assembles in host membranes forming pentameric protein-lipid pores that allow ion transport. Also plays a role in the induction of apoptosis.</text>
</comment>
<keyword evidence="9" id="KW-0261">Viral envelope protein</keyword>
<keyword evidence="6 7" id="KW-0472">Membrane</keyword>
<evidence type="ECO:0000256" key="6">
    <source>
        <dbReference type="ARBA" id="ARBA00023136"/>
    </source>
</evidence>
<dbReference type="HAMAP" id="MF_04204">
    <property type="entry name" value="BETA_CORONA_E"/>
    <property type="match status" value="1"/>
</dbReference>
<gene>
    <name evidence="7" type="primary">E</name>
</gene>
<organism evidence="9">
    <name type="scientific">Longquan Aa mouse coronavirus</name>
    <dbReference type="NCBI Taxonomy" id="1508222"/>
    <lineage>
        <taxon>Viruses</taxon>
        <taxon>Riboviria</taxon>
        <taxon>Orthornavirae</taxon>
        <taxon>Pisuviricota</taxon>
        <taxon>Pisoniviricetes</taxon>
        <taxon>Nidovirales</taxon>
        <taxon>Cornidovirineae</taxon>
        <taxon>Coronaviridae</taxon>
        <taxon>Orthocoronavirinae</taxon>
        <taxon>Betacoronavirus</taxon>
        <taxon>Embecovirus</taxon>
    </lineage>
</organism>
<keyword evidence="9" id="KW-0946">Virion</keyword>
<comment type="subunit">
    <text evidence="7">Homopentamer. Interacts with membrane protein M in the budding compartment of the host cell, which is located between endoplasmic reticulum and the Golgi complex. Interacts with Nucleoprotein.</text>
</comment>
<dbReference type="GO" id="GO:0046760">
    <property type="term" value="P:viral budding from Golgi membrane"/>
    <property type="evidence" value="ECO:0007669"/>
    <property type="project" value="UniProtKB-UniRule"/>
</dbReference>
<evidence type="ECO:0000256" key="2">
    <source>
        <dbReference type="ARBA" id="ARBA00022703"/>
    </source>
</evidence>
<evidence type="ECO:0000313" key="9">
    <source>
        <dbReference type="EMBL" id="AID16632.1"/>
    </source>
</evidence>
<feature type="topological domain" description="Virion surface" evidence="7">
    <location>
        <begin position="1"/>
        <end position="16"/>
    </location>
</feature>
<feature type="topological domain" description="Intravirion" evidence="7">
    <location>
        <begin position="38"/>
        <end position="87"/>
    </location>
</feature>
<evidence type="ECO:0000256" key="1">
    <source>
        <dbReference type="ARBA" id="ARBA00022692"/>
    </source>
</evidence>
<dbReference type="Pfam" id="PF02723">
    <property type="entry name" value="CoV_E"/>
    <property type="match status" value="1"/>
</dbReference>
<keyword evidence="3 7" id="KW-1040">Host Golgi apparatus</keyword>
<dbReference type="InterPro" id="IPR003873">
    <property type="entry name" value="E_protein_CoV"/>
</dbReference>
<dbReference type="PROSITE" id="PS51926">
    <property type="entry name" value="COV_E"/>
    <property type="match status" value="1"/>
</dbReference>
<accession>A0A096XNF4</accession>
<dbReference type="GO" id="GO:0140975">
    <property type="term" value="P:disruption of cellular anatomical structure in another organism"/>
    <property type="evidence" value="ECO:0007669"/>
    <property type="project" value="UniProtKB-UniRule"/>
</dbReference>
<keyword evidence="5 7" id="KW-1133">Transmembrane helix</keyword>
<dbReference type="GO" id="GO:0016020">
    <property type="term" value="C:membrane"/>
    <property type="evidence" value="ECO:0007669"/>
    <property type="project" value="UniProtKB-UniRule"/>
</dbReference>
<dbReference type="EMBL" id="KF294357">
    <property type="protein sequence ID" value="AID16632.1"/>
    <property type="molecule type" value="Genomic_RNA"/>
</dbReference>
<keyword evidence="2 7" id="KW-0053">Apoptosis</keyword>
<protein>
    <recommendedName>
        <fullName evidence="7">Envelope small membrane protein</fullName>
        <shortName evidence="7">E protein</shortName>
        <shortName evidence="7">sM protein</shortName>
    </recommendedName>
</protein>
<name>A0A096XNF4_9BETC</name>
<feature type="transmembrane region" description="Helical" evidence="8">
    <location>
        <begin position="12"/>
        <end position="37"/>
    </location>
</feature>
<evidence type="ECO:0000256" key="5">
    <source>
        <dbReference type="ARBA" id="ARBA00022989"/>
    </source>
</evidence>
<evidence type="ECO:0000256" key="8">
    <source>
        <dbReference type="SAM" id="Phobius"/>
    </source>
</evidence>
<comment type="similarity">
    <text evidence="7">Belongs to the betacoronaviruses E protein family.</text>
</comment>
<dbReference type="CDD" id="cd21532">
    <property type="entry name" value="HKU1-CoV-like_E"/>
    <property type="match status" value="1"/>
</dbReference>
<dbReference type="GO" id="GO:0044178">
    <property type="term" value="C:host cell Golgi membrane"/>
    <property type="evidence" value="ECO:0007669"/>
    <property type="project" value="UniProtKB-SubCell"/>
</dbReference>
<evidence type="ECO:0000256" key="7">
    <source>
        <dbReference type="HAMAP-Rule" id="MF_04204"/>
    </source>
</evidence>
<keyword evidence="4 7" id="KW-1043">Host membrane</keyword>